<keyword evidence="1" id="KW-0812">Transmembrane</keyword>
<proteinExistence type="predicted"/>
<dbReference type="RefSeq" id="WP_254474225.1">
    <property type="nucleotide sequence ID" value="NZ_CP113432.1"/>
</dbReference>
<evidence type="ECO:0000256" key="1">
    <source>
        <dbReference type="SAM" id="Phobius"/>
    </source>
</evidence>
<gene>
    <name evidence="2" type="ORF">OU419_13900</name>
</gene>
<name>A0ABY7A866_9PSED</name>
<organism evidence="2 3">
    <name type="scientific">Pseudomonas triclosanedens</name>
    <dbReference type="NCBI Taxonomy" id="2961893"/>
    <lineage>
        <taxon>Bacteria</taxon>
        <taxon>Pseudomonadati</taxon>
        <taxon>Pseudomonadota</taxon>
        <taxon>Gammaproteobacteria</taxon>
        <taxon>Pseudomonadales</taxon>
        <taxon>Pseudomonadaceae</taxon>
        <taxon>Pseudomonas</taxon>
    </lineage>
</organism>
<accession>A0ABY7A866</accession>
<dbReference type="PANTHER" id="PTHR40940">
    <property type="entry name" value="PROTEIN BATD-RELATED"/>
    <property type="match status" value="1"/>
</dbReference>
<keyword evidence="1" id="KW-1133">Transmembrane helix</keyword>
<keyword evidence="1" id="KW-0472">Membrane</keyword>
<feature type="transmembrane region" description="Helical" evidence="1">
    <location>
        <begin position="296"/>
        <end position="316"/>
    </location>
</feature>
<sequence>MKWIVVCLLLLPLLARADLPEVKVRSQLLPADSVLVGGTLSLQVDVLVDTWFSAAPRLPRLGLDGAVVSEPGGEATHLNERIDGKPFFGLRFTYQITPQQSRAFEIPPLDLQVEPAQGSGPVTVHSSALSFVARQPTGASDDGEQHLVARQVEFTQELKPSHQPLRVGDSVVRLLHIKAQGAQAMLIPPPAFVEVEGLKRYVQTPVVAPLGDGRGSVDGGMRDDSVTYVVTEPGEFTLPSVELHWWDAASGEPRISKVAALDLQASADAGYRAPFSITDDLRALGQKTQLRIARHWLVLLVGLLVLGVLGCAGRFWGPGWIDVWKRWRRTRRQAWLESPEYAWRQVRGQLEGTPPELGALYLWIRRTSGCREMRSYLRNRPVTLDKPLLAFFRTRYGRGYGEGKTNELVSTLPSLQEAASRQAGAKVGKGGLKPLNP</sequence>
<dbReference type="InterPro" id="IPR025738">
    <property type="entry name" value="BatD"/>
</dbReference>
<dbReference type="Proteomes" id="UP001163624">
    <property type="component" value="Chromosome"/>
</dbReference>
<dbReference type="PANTHER" id="PTHR40940:SF1">
    <property type="entry name" value="PROTEIN BATD"/>
    <property type="match status" value="1"/>
</dbReference>
<evidence type="ECO:0000313" key="2">
    <source>
        <dbReference type="EMBL" id="WAI52293.1"/>
    </source>
</evidence>
<keyword evidence="3" id="KW-1185">Reference proteome</keyword>
<evidence type="ECO:0008006" key="4">
    <source>
        <dbReference type="Google" id="ProtNLM"/>
    </source>
</evidence>
<dbReference type="EMBL" id="CP113432">
    <property type="protein sequence ID" value="WAI52293.1"/>
    <property type="molecule type" value="Genomic_DNA"/>
</dbReference>
<evidence type="ECO:0000313" key="3">
    <source>
        <dbReference type="Proteomes" id="UP001163624"/>
    </source>
</evidence>
<reference evidence="2" key="1">
    <citation type="submission" date="2022-11" db="EMBL/GenBank/DDBJ databases">
        <title>Pseudomonas triclosanedens sp. nov., a triclosan degrader isolated from activated sludge.</title>
        <authorList>
            <person name="Yin Y."/>
            <person name="Lu Z."/>
        </authorList>
    </citation>
    <scope>NUCLEOTIDE SEQUENCE</scope>
    <source>
        <strain evidence="2">ZM23</strain>
    </source>
</reference>
<protein>
    <recommendedName>
        <fullName evidence="4">Protein BatD</fullName>
    </recommendedName>
</protein>